<evidence type="ECO:0000256" key="2">
    <source>
        <dbReference type="ARBA" id="ARBA00022490"/>
    </source>
</evidence>
<keyword evidence="3" id="KW-1005">Bacterial flagellum biogenesis</keyword>
<evidence type="ECO:0000256" key="5">
    <source>
        <dbReference type="ARBA" id="ARBA00093797"/>
    </source>
</evidence>
<evidence type="ECO:0000256" key="1">
    <source>
        <dbReference type="ARBA" id="ARBA00004514"/>
    </source>
</evidence>
<dbReference type="Gene3D" id="1.20.58.380">
    <property type="entry name" value="Flagellar protein flit"/>
    <property type="match status" value="1"/>
</dbReference>
<dbReference type="RefSeq" id="WP_103046462.1">
    <property type="nucleotide sequence ID" value="NZ_BAABBP010000002.1"/>
</dbReference>
<dbReference type="InterPro" id="IPR008622">
    <property type="entry name" value="FliT"/>
</dbReference>
<dbReference type="Proteomes" id="UP001501627">
    <property type="component" value="Unassembled WGS sequence"/>
</dbReference>
<protein>
    <recommendedName>
        <fullName evidence="5">Flagellar protein FliT</fullName>
    </recommendedName>
</protein>
<comment type="caution">
    <text evidence="6">The sequence shown here is derived from an EMBL/GenBank/DDBJ whole genome shotgun (WGS) entry which is preliminary data.</text>
</comment>
<evidence type="ECO:0000313" key="6">
    <source>
        <dbReference type="EMBL" id="GAA3982380.1"/>
    </source>
</evidence>
<comment type="subcellular location">
    <subcellularLocation>
        <location evidence="1">Cytoplasm</location>
        <location evidence="1">Cytosol</location>
    </subcellularLocation>
</comment>
<accession>A0ABP7QH05</accession>
<keyword evidence="2" id="KW-0963">Cytoplasm</keyword>
<evidence type="ECO:0000256" key="4">
    <source>
        <dbReference type="ARBA" id="ARBA00023186"/>
    </source>
</evidence>
<sequence>MQIQINTHNPDRLIDFYKAIETSSAKMLEAARLSDWDGVARYEGTCAVLIEQLRHQARNEQLAPEQRKEKARIMQRILRNDAQIRVLAEPWIAQFEHLFDGQPQVMH</sequence>
<proteinExistence type="predicted"/>
<reference evidence="7" key="1">
    <citation type="journal article" date="2019" name="Int. J. Syst. Evol. Microbiol.">
        <title>The Global Catalogue of Microorganisms (GCM) 10K type strain sequencing project: providing services to taxonomists for standard genome sequencing and annotation.</title>
        <authorList>
            <consortium name="The Broad Institute Genomics Platform"/>
            <consortium name="The Broad Institute Genome Sequencing Center for Infectious Disease"/>
            <person name="Wu L."/>
            <person name="Ma J."/>
        </authorList>
    </citation>
    <scope>NUCLEOTIDE SEQUENCE [LARGE SCALE GENOMIC DNA]</scope>
    <source>
        <strain evidence="7">JCM 17561</strain>
    </source>
</reference>
<gene>
    <name evidence="6" type="ORF">GCM10022279_02430</name>
</gene>
<name>A0ABP7QH05_9BURK</name>
<organism evidence="6 7">
    <name type="scientific">Comamonas faecalis</name>
    <dbReference type="NCBI Taxonomy" id="1387849"/>
    <lineage>
        <taxon>Bacteria</taxon>
        <taxon>Pseudomonadati</taxon>
        <taxon>Pseudomonadota</taxon>
        <taxon>Betaproteobacteria</taxon>
        <taxon>Burkholderiales</taxon>
        <taxon>Comamonadaceae</taxon>
        <taxon>Comamonas</taxon>
    </lineage>
</organism>
<dbReference type="Pfam" id="PF05400">
    <property type="entry name" value="FliT"/>
    <property type="match status" value="1"/>
</dbReference>
<keyword evidence="7" id="KW-1185">Reference proteome</keyword>
<evidence type="ECO:0000256" key="3">
    <source>
        <dbReference type="ARBA" id="ARBA00022795"/>
    </source>
</evidence>
<evidence type="ECO:0000313" key="7">
    <source>
        <dbReference type="Proteomes" id="UP001501627"/>
    </source>
</evidence>
<dbReference type="EMBL" id="BAABBP010000002">
    <property type="protein sequence ID" value="GAA3982380.1"/>
    <property type="molecule type" value="Genomic_DNA"/>
</dbReference>
<keyword evidence="4" id="KW-0143">Chaperone</keyword>